<keyword evidence="2" id="KW-1185">Reference proteome</keyword>
<sequence>MGAESYLSFRAHTADPTDFIQAPTPIRSDRALHDKAYASGQTGKRTKNMPKSILWRFSREAIMTEASFSRCKAYIKVWQELAATLTRSRR</sequence>
<name>A0A9W8QQ08_AKAMU</name>
<dbReference type="KEGG" id="amus:LMH87_006283"/>
<reference evidence="1" key="1">
    <citation type="journal article" date="2023" name="Access Microbiol">
        <title>De-novo genome assembly for Akanthomyces muscarius, a biocontrol agent of insect agricultural pests.</title>
        <authorList>
            <person name="Erdos Z."/>
            <person name="Studholme D.J."/>
            <person name="Raymond B."/>
            <person name="Sharma M."/>
        </authorList>
    </citation>
    <scope>NUCLEOTIDE SEQUENCE</scope>
    <source>
        <strain evidence="1">Ve6</strain>
    </source>
</reference>
<accession>A0A9W8QQ08</accession>
<dbReference type="Proteomes" id="UP001144673">
    <property type="component" value="Chromosome 1"/>
</dbReference>
<dbReference type="RefSeq" id="XP_056059531.1">
    <property type="nucleotide sequence ID" value="XM_056204145.1"/>
</dbReference>
<dbReference type="EMBL" id="JAJHUN010000001">
    <property type="protein sequence ID" value="KAJ4164616.1"/>
    <property type="molecule type" value="Genomic_DNA"/>
</dbReference>
<evidence type="ECO:0000313" key="2">
    <source>
        <dbReference type="Proteomes" id="UP001144673"/>
    </source>
</evidence>
<gene>
    <name evidence="1" type="ORF">LMH87_006283</name>
</gene>
<evidence type="ECO:0000313" key="1">
    <source>
        <dbReference type="EMBL" id="KAJ4164616.1"/>
    </source>
</evidence>
<dbReference type="GeneID" id="80893442"/>
<proteinExistence type="predicted"/>
<comment type="caution">
    <text evidence="1">The sequence shown here is derived from an EMBL/GenBank/DDBJ whole genome shotgun (WGS) entry which is preliminary data.</text>
</comment>
<organism evidence="1 2">
    <name type="scientific">Akanthomyces muscarius</name>
    <name type="common">Entomopathogenic fungus</name>
    <name type="synonym">Lecanicillium muscarium</name>
    <dbReference type="NCBI Taxonomy" id="2231603"/>
    <lineage>
        <taxon>Eukaryota</taxon>
        <taxon>Fungi</taxon>
        <taxon>Dikarya</taxon>
        <taxon>Ascomycota</taxon>
        <taxon>Pezizomycotina</taxon>
        <taxon>Sordariomycetes</taxon>
        <taxon>Hypocreomycetidae</taxon>
        <taxon>Hypocreales</taxon>
        <taxon>Cordycipitaceae</taxon>
        <taxon>Akanthomyces</taxon>
    </lineage>
</organism>
<dbReference type="AlphaFoldDB" id="A0A9W8QQ08"/>
<protein>
    <submittedName>
        <fullName evidence="1">Uncharacterized protein</fullName>
    </submittedName>
</protein>